<proteinExistence type="predicted"/>
<name>A0A271IZG1_9BACT</name>
<evidence type="ECO:0000313" key="1">
    <source>
        <dbReference type="EMBL" id="PAP76631.1"/>
    </source>
</evidence>
<keyword evidence="2" id="KW-1185">Reference proteome</keyword>
<gene>
    <name evidence="1" type="ORF">BSZ37_09340</name>
</gene>
<dbReference type="AlphaFoldDB" id="A0A271IZG1"/>
<dbReference type="Proteomes" id="UP000216339">
    <property type="component" value="Unassembled WGS sequence"/>
</dbReference>
<protein>
    <submittedName>
        <fullName evidence="1">Uncharacterized protein</fullName>
    </submittedName>
</protein>
<dbReference type="EMBL" id="MQWD01000001">
    <property type="protein sequence ID" value="PAP76631.1"/>
    <property type="molecule type" value="Genomic_DNA"/>
</dbReference>
<evidence type="ECO:0000313" key="2">
    <source>
        <dbReference type="Proteomes" id="UP000216339"/>
    </source>
</evidence>
<organism evidence="1 2">
    <name type="scientific">Rubrivirga marina</name>
    <dbReference type="NCBI Taxonomy" id="1196024"/>
    <lineage>
        <taxon>Bacteria</taxon>
        <taxon>Pseudomonadati</taxon>
        <taxon>Rhodothermota</taxon>
        <taxon>Rhodothermia</taxon>
        <taxon>Rhodothermales</taxon>
        <taxon>Rubricoccaceae</taxon>
        <taxon>Rubrivirga</taxon>
    </lineage>
</organism>
<accession>A0A271IZG1</accession>
<comment type="caution">
    <text evidence="1">The sequence shown here is derived from an EMBL/GenBank/DDBJ whole genome shotgun (WGS) entry which is preliminary data.</text>
</comment>
<sequence>MTVLDFDPARDGFSFPNRYTWTDDDLDTLATRLRALSSVPVALGAGLGGAVSGPVGGMAGLAVGAALGRLGLGDGVVRSIARRWSTFGLCGGMALAAIERWPRGEGAAPTAELRPAPLRALLRRRQERTLRASLPRFAGWWLRALASRDPDGWADAVESELDRVEATLSAGRPALLGLVGDAPDPFALHQVVGFGIDRRGPLDATLDVYDPNAPGAARTITVTPGTRPGRAAISTTLPTGRSATTGRAHISTRPGHLAHAFVIDLP</sequence>
<reference evidence="1 2" key="1">
    <citation type="submission" date="2016-11" db="EMBL/GenBank/DDBJ databases">
        <title>Study of marine rhodopsin-containing bacteria.</title>
        <authorList>
            <person name="Yoshizawa S."/>
            <person name="Kumagai Y."/>
            <person name="Kogure K."/>
        </authorList>
    </citation>
    <scope>NUCLEOTIDE SEQUENCE [LARGE SCALE GENOMIC DNA]</scope>
    <source>
        <strain evidence="1 2">SAORIC-28</strain>
    </source>
</reference>